<dbReference type="RefSeq" id="WP_166530256.1">
    <property type="nucleotide sequence ID" value="NZ_JAGSOT010000020.1"/>
</dbReference>
<evidence type="ECO:0000313" key="1">
    <source>
        <dbReference type="EMBL" id="MBR7796077.1"/>
    </source>
</evidence>
<protein>
    <submittedName>
        <fullName evidence="1">Uncharacterized protein</fullName>
    </submittedName>
</protein>
<proteinExistence type="predicted"/>
<name>A0A941DVF8_9BACI</name>
<evidence type="ECO:0000313" key="2">
    <source>
        <dbReference type="Proteomes" id="UP000675284"/>
    </source>
</evidence>
<sequence>MKKRLLWGVSIILFTTGATWHMSASADRGKEHWLTDYFETVEGINQWLKEKSLSVKRSLLEEKEQTIKNKADRLTQLSKRVSSKNKKEINQYLQSYYVRLQESKENLEGDVLKAYEVRKKSEIHTEIKEDVTSSLQTWLYD</sequence>
<dbReference type="EMBL" id="JAGSOT010000020">
    <property type="protein sequence ID" value="MBR7796077.1"/>
    <property type="molecule type" value="Genomic_DNA"/>
</dbReference>
<comment type="caution">
    <text evidence="1">The sequence shown here is derived from an EMBL/GenBank/DDBJ whole genome shotgun (WGS) entry which is preliminary data.</text>
</comment>
<dbReference type="AlphaFoldDB" id="A0A941DVF8"/>
<accession>A0A941DVF8</accession>
<organism evidence="1 2">
    <name type="scientific">Virgibacillus salarius</name>
    <dbReference type="NCBI Taxonomy" id="447199"/>
    <lineage>
        <taxon>Bacteria</taxon>
        <taxon>Bacillati</taxon>
        <taxon>Bacillota</taxon>
        <taxon>Bacilli</taxon>
        <taxon>Bacillales</taxon>
        <taxon>Bacillaceae</taxon>
        <taxon>Virgibacillus</taxon>
    </lineage>
</organism>
<gene>
    <name evidence="1" type="ORF">KCX74_08485</name>
</gene>
<dbReference type="Proteomes" id="UP000675284">
    <property type="component" value="Unassembled WGS sequence"/>
</dbReference>
<reference evidence="1" key="1">
    <citation type="submission" date="2021-04" db="EMBL/GenBank/DDBJ databases">
        <title>Isolation and polyphasic classification of algal microorganism.</title>
        <authorList>
            <person name="Wang S."/>
        </authorList>
    </citation>
    <scope>NUCLEOTIDE SEQUENCE</scope>
    <source>
        <strain evidence="1">720a</strain>
    </source>
</reference>
<keyword evidence="2" id="KW-1185">Reference proteome</keyword>